<dbReference type="Pfam" id="PF00078">
    <property type="entry name" value="RVT_1"/>
    <property type="match status" value="1"/>
</dbReference>
<sequence length="1052" mass="121129">MIEVFDINSSGLHYTWTNKQKQGAVFKKIDRILGNNSFIDQFPTAAASFHPYRISDHSPCILVLPNVTREKPKPFKFVNLLVNKKGFSDEVKRVWDTEVRGFMMYQVVQKLKTLKRPMRKLFKQQGNLHEKVKVARKNLDDCQRALDADPISLELKNQHATFVSMYMEAVKDEALFMQQKSKVDWLSLGDSNTKFFHNVVKAKNHRSRIYAIRDVNGNLYEGGKVPSVMVDHYTQFFGNKSTLDLVPTPDLFVSRLSNQKADAMVRDVTDEEIKGVMFSIDGNKAPGPDGYTSVFFKKSWDIVGNDVCKAVKDFFLNGRLLAQLNHTIISLIPKVTTPLFITDYRPISCCNTLYKCISKIIANRIKEGLCDIVSINQSAFVPGRRISDNILLTQELMHNYHRNAGQPRCAFKVDIQKAYDTVDWNFLQKALMGFGFHDKMIKWVMACVASTSFSLAINGNLYGFFKGKRGLRQGDPMSPYLFTLVMEVLTLILQKQVFISNDFRFHSKCEKQRIVNLCFADDLFLFARGDNRSAKIIMEALNMFKNMVGLVPSMAKSTVFFCNVTDEVKQRILAIMPFEEGSLPVRYLGVPLISSRLHYKDCKQLVERMETRITDWKTKCLSFAGRLQLIRSVLSSLHIYWASVFILPKRLIVELENKMKRFLWVQGDSIKGKAKVKWRSVCRPKCEGGLGIRRVGDMNNALMTVHAWSVLTHRESLWVKWIHAYRLRGRSFWEIPSRGNMTWSWRKMLNLRITIRNHVWTVVGNGADTSAWFDKWDDVGPIHLIVTPRLIANAGFNMKTKLADVCCQEGWRWPSDWSDRFPVLANLRQISLVATKRDKLVWKNRSGMQVDFSTSAVWDDIRNGQDLVPWSNAIWFPQAIPRHAFIMWLIVNKKLKTQDVMSMWTSSGNANYNLLCCSLCTSGPDSHEHLFFECSFGMQIWNGVKVLAGMEEVGNKWDSIYEYLVRFGSSKSARNVIGKLVVGATAYFVWQERNMRLFSTKKRSASRIVEIILATVRMKLHTMRFKRTVQVERILQDWSLPRGLLFEDDDCG</sequence>
<protein>
    <submittedName>
        <fullName evidence="2">Putative RNA-directed DNA polymerase, eukaryota, Reverse transcriptase zinc-binding domain protein</fullName>
    </submittedName>
</protein>
<keyword evidence="2" id="KW-0808">Transferase</keyword>
<dbReference type="InterPro" id="IPR043502">
    <property type="entry name" value="DNA/RNA_pol_sf"/>
</dbReference>
<evidence type="ECO:0000313" key="3">
    <source>
        <dbReference type="Proteomes" id="UP000215914"/>
    </source>
</evidence>
<dbReference type="PROSITE" id="PS50878">
    <property type="entry name" value="RT_POL"/>
    <property type="match status" value="1"/>
</dbReference>
<dbReference type="PANTHER" id="PTHR33116">
    <property type="entry name" value="REVERSE TRANSCRIPTASE ZINC-BINDING DOMAIN-CONTAINING PROTEIN-RELATED-RELATED"/>
    <property type="match status" value="1"/>
</dbReference>
<dbReference type="SUPFAM" id="SSF56219">
    <property type="entry name" value="DNase I-like"/>
    <property type="match status" value="1"/>
</dbReference>
<keyword evidence="3" id="KW-1185">Reference proteome</keyword>
<proteinExistence type="predicted"/>
<reference evidence="3" key="1">
    <citation type="journal article" date="2017" name="Nature">
        <title>The sunflower genome provides insights into oil metabolism, flowering and Asterid evolution.</title>
        <authorList>
            <person name="Badouin H."/>
            <person name="Gouzy J."/>
            <person name="Grassa C.J."/>
            <person name="Murat F."/>
            <person name="Staton S.E."/>
            <person name="Cottret L."/>
            <person name="Lelandais-Briere C."/>
            <person name="Owens G.L."/>
            <person name="Carrere S."/>
            <person name="Mayjonade B."/>
            <person name="Legrand L."/>
            <person name="Gill N."/>
            <person name="Kane N.C."/>
            <person name="Bowers J.E."/>
            <person name="Hubner S."/>
            <person name="Bellec A."/>
            <person name="Berard A."/>
            <person name="Berges H."/>
            <person name="Blanchet N."/>
            <person name="Boniface M.C."/>
            <person name="Brunel D."/>
            <person name="Catrice O."/>
            <person name="Chaidir N."/>
            <person name="Claudel C."/>
            <person name="Donnadieu C."/>
            <person name="Faraut T."/>
            <person name="Fievet G."/>
            <person name="Helmstetter N."/>
            <person name="King M."/>
            <person name="Knapp S.J."/>
            <person name="Lai Z."/>
            <person name="Le Paslier M.C."/>
            <person name="Lippi Y."/>
            <person name="Lorenzon L."/>
            <person name="Mandel J.R."/>
            <person name="Marage G."/>
            <person name="Marchand G."/>
            <person name="Marquand E."/>
            <person name="Bret-Mestries E."/>
            <person name="Morien E."/>
            <person name="Nambeesan S."/>
            <person name="Nguyen T."/>
            <person name="Pegot-Espagnet P."/>
            <person name="Pouilly N."/>
            <person name="Raftis F."/>
            <person name="Sallet E."/>
            <person name="Schiex T."/>
            <person name="Thomas J."/>
            <person name="Vandecasteele C."/>
            <person name="Vares D."/>
            <person name="Vear F."/>
            <person name="Vautrin S."/>
            <person name="Crespi M."/>
            <person name="Mangin B."/>
            <person name="Burke J.M."/>
            <person name="Salse J."/>
            <person name="Munos S."/>
            <person name="Vincourt P."/>
            <person name="Rieseberg L.H."/>
            <person name="Langlade N.B."/>
        </authorList>
    </citation>
    <scope>NUCLEOTIDE SEQUENCE [LARGE SCALE GENOMIC DNA]</scope>
    <source>
        <strain evidence="3">cv. SF193</strain>
    </source>
</reference>
<dbReference type="Pfam" id="PF13966">
    <property type="entry name" value="zf-RVT"/>
    <property type="match status" value="1"/>
</dbReference>
<keyword evidence="2" id="KW-0548">Nucleotidyltransferase</keyword>
<dbReference type="EMBL" id="CM007902">
    <property type="protein sequence ID" value="OTG00294.1"/>
    <property type="molecule type" value="Genomic_DNA"/>
</dbReference>
<dbReference type="PANTHER" id="PTHR33116:SF76">
    <property type="entry name" value="DUF4283 DOMAIN-CONTAINING PROTEIN"/>
    <property type="match status" value="1"/>
</dbReference>
<accession>A0A251SNJ1</accession>
<dbReference type="InterPro" id="IPR036691">
    <property type="entry name" value="Endo/exonu/phosph_ase_sf"/>
</dbReference>
<dbReference type="SUPFAM" id="SSF56672">
    <property type="entry name" value="DNA/RNA polymerases"/>
    <property type="match status" value="1"/>
</dbReference>
<gene>
    <name evidence="2" type="ORF">HannXRQ_Chr13g0389401</name>
</gene>
<dbReference type="Proteomes" id="UP000215914">
    <property type="component" value="Chromosome 13"/>
</dbReference>
<dbReference type="STRING" id="4232.A0A251SNJ1"/>
<dbReference type="GO" id="GO:0003964">
    <property type="term" value="F:RNA-directed DNA polymerase activity"/>
    <property type="evidence" value="ECO:0007669"/>
    <property type="project" value="UniProtKB-KW"/>
</dbReference>
<dbReference type="InterPro" id="IPR026960">
    <property type="entry name" value="RVT-Znf"/>
</dbReference>
<evidence type="ECO:0000313" key="2">
    <source>
        <dbReference type="EMBL" id="OTG00294.1"/>
    </source>
</evidence>
<dbReference type="CDD" id="cd01650">
    <property type="entry name" value="RT_nLTR_like"/>
    <property type="match status" value="1"/>
</dbReference>
<evidence type="ECO:0000259" key="1">
    <source>
        <dbReference type="PROSITE" id="PS50878"/>
    </source>
</evidence>
<dbReference type="InterPro" id="IPR000477">
    <property type="entry name" value="RT_dom"/>
</dbReference>
<dbReference type="OMA" id="WNESSEM"/>
<dbReference type="AlphaFoldDB" id="A0A251SNJ1"/>
<keyword evidence="2" id="KW-0695">RNA-directed DNA polymerase</keyword>
<feature type="domain" description="Reverse transcriptase" evidence="1">
    <location>
        <begin position="313"/>
        <end position="592"/>
    </location>
</feature>
<dbReference type="InParanoid" id="A0A251SNJ1"/>
<name>A0A251SNJ1_HELAN</name>
<organism evidence="2 3">
    <name type="scientific">Helianthus annuus</name>
    <name type="common">Common sunflower</name>
    <dbReference type="NCBI Taxonomy" id="4232"/>
    <lineage>
        <taxon>Eukaryota</taxon>
        <taxon>Viridiplantae</taxon>
        <taxon>Streptophyta</taxon>
        <taxon>Embryophyta</taxon>
        <taxon>Tracheophyta</taxon>
        <taxon>Spermatophyta</taxon>
        <taxon>Magnoliopsida</taxon>
        <taxon>eudicotyledons</taxon>
        <taxon>Gunneridae</taxon>
        <taxon>Pentapetalae</taxon>
        <taxon>asterids</taxon>
        <taxon>campanulids</taxon>
        <taxon>Asterales</taxon>
        <taxon>Asteraceae</taxon>
        <taxon>Asteroideae</taxon>
        <taxon>Heliantheae alliance</taxon>
        <taxon>Heliantheae</taxon>
        <taxon>Helianthus</taxon>
    </lineage>
</organism>
<dbReference type="FunCoup" id="A0A251SNJ1">
    <property type="interactions" value="7"/>
</dbReference>